<evidence type="ECO:0000256" key="6">
    <source>
        <dbReference type="SAM" id="MobiDB-lite"/>
    </source>
</evidence>
<evidence type="ECO:0000256" key="3">
    <source>
        <dbReference type="ARBA" id="ARBA00022692"/>
    </source>
</evidence>
<feature type="region of interest" description="Disordered" evidence="6">
    <location>
        <begin position="231"/>
        <end position="254"/>
    </location>
</feature>
<keyword evidence="4 7" id="KW-1133">Transmembrane helix</keyword>
<dbReference type="AlphaFoldDB" id="A0A7S0CND3"/>
<dbReference type="InterPro" id="IPR036259">
    <property type="entry name" value="MFS_trans_sf"/>
</dbReference>
<dbReference type="SUPFAM" id="SSF103473">
    <property type="entry name" value="MFS general substrate transporter"/>
    <property type="match status" value="1"/>
</dbReference>
<feature type="compositionally biased region" description="Basic residues" evidence="6">
    <location>
        <begin position="239"/>
        <end position="248"/>
    </location>
</feature>
<dbReference type="InterPro" id="IPR001958">
    <property type="entry name" value="Tet-R_TetA/multi-R_MdtG-like"/>
</dbReference>
<dbReference type="GO" id="GO:0022857">
    <property type="term" value="F:transmembrane transporter activity"/>
    <property type="evidence" value="ECO:0007669"/>
    <property type="project" value="InterPro"/>
</dbReference>
<feature type="transmembrane region" description="Helical" evidence="7">
    <location>
        <begin position="557"/>
        <end position="576"/>
    </location>
</feature>
<keyword evidence="5 7" id="KW-0472">Membrane</keyword>
<dbReference type="InterPro" id="IPR011701">
    <property type="entry name" value="MFS"/>
</dbReference>
<dbReference type="PANTHER" id="PTHR23504:SF15">
    <property type="entry name" value="MAJOR FACILITATOR SUPERFAMILY (MFS) PROFILE DOMAIN-CONTAINING PROTEIN"/>
    <property type="match status" value="1"/>
</dbReference>
<dbReference type="InterPro" id="IPR020846">
    <property type="entry name" value="MFS_dom"/>
</dbReference>
<evidence type="ECO:0000256" key="7">
    <source>
        <dbReference type="SAM" id="Phobius"/>
    </source>
</evidence>
<dbReference type="PANTHER" id="PTHR23504">
    <property type="entry name" value="MAJOR FACILITATOR SUPERFAMILY DOMAIN-CONTAINING PROTEIN 10"/>
    <property type="match status" value="1"/>
</dbReference>
<protein>
    <recommendedName>
        <fullName evidence="8">Major facilitator superfamily (MFS) profile domain-containing protein</fullName>
    </recommendedName>
</protein>
<accession>A0A7S0CND3</accession>
<sequence>MERSRPPRTPRLPPLEAKGEKPLFFFFVVALLNVVDSFNLNIVWPLLPFMVDSYGVARTEEDLGAWVGAAGAAVSVGQLLSSYAWGALSDRIGRRPVMLIGMCNSTFSVLVFGTARTYAQCLAGRFLSGLLNGNAGVVKTYVGETTEKSQQTVAFSIFAMAFGFASCVAPAIGGFLQRPAERWPHVFGDTLFETFPFLLPMLCAAALTSVGGVLGFLYAPETASQWRRMQKRSAERERRMKKKKHQTRRQKDVDAAADGDFDGEALLRTAAEPESFGEKKTVGPEVELVRLDESGVSQAVVAEAPAGRGAAAKATETVARRDVAADADADDIDADDADDETRLLRGPVTTDAVVVRIARDRDSESGDSAHALAGLREKGWDAHTVAAASSYAVLAFIAIGYDEILPVYAKTREDLGGLRLSASQIGIVLIVGGVALIAFQLFMFPLVLKTFGVTKALRRASLAFAVVAFVAPVASVRGVVENPALKWFVVLFSQILKIVTLAVLFTTVIMAVNNSCMNRVKARVNGAATSCAALGRIVSPIAHGVVFSASLRLHENFQQFLVFAFVSACALALFALTSRLPSRLDQPPREAEDERAVGAEGGEAAG</sequence>
<reference evidence="9" key="1">
    <citation type="submission" date="2021-01" db="EMBL/GenBank/DDBJ databases">
        <authorList>
            <person name="Corre E."/>
            <person name="Pelletier E."/>
            <person name="Niang G."/>
            <person name="Scheremetjew M."/>
            <person name="Finn R."/>
            <person name="Kale V."/>
            <person name="Holt S."/>
            <person name="Cochrane G."/>
            <person name="Meng A."/>
            <person name="Brown T."/>
            <person name="Cohen L."/>
        </authorList>
    </citation>
    <scope>NUCLEOTIDE SEQUENCE</scope>
    <source>
        <strain evidence="9">CCAC1681</strain>
    </source>
</reference>
<feature type="transmembrane region" description="Helical" evidence="7">
    <location>
        <begin position="154"/>
        <end position="177"/>
    </location>
</feature>
<feature type="compositionally biased region" description="Basic and acidic residues" evidence="6">
    <location>
        <begin position="586"/>
        <end position="597"/>
    </location>
</feature>
<feature type="transmembrane region" description="Helical" evidence="7">
    <location>
        <begin position="64"/>
        <end position="85"/>
    </location>
</feature>
<evidence type="ECO:0000256" key="5">
    <source>
        <dbReference type="ARBA" id="ARBA00023136"/>
    </source>
</evidence>
<feature type="transmembrane region" description="Helical" evidence="7">
    <location>
        <begin position="460"/>
        <end position="480"/>
    </location>
</feature>
<feature type="domain" description="Major facilitator superfamily (MFS) profile" evidence="8">
    <location>
        <begin position="25"/>
        <end position="582"/>
    </location>
</feature>
<feature type="transmembrane region" description="Helical" evidence="7">
    <location>
        <begin position="486"/>
        <end position="512"/>
    </location>
</feature>
<feature type="transmembrane region" description="Helical" evidence="7">
    <location>
        <begin position="197"/>
        <end position="219"/>
    </location>
</feature>
<feature type="transmembrane region" description="Helical" evidence="7">
    <location>
        <begin position="382"/>
        <end position="401"/>
    </location>
</feature>
<evidence type="ECO:0000256" key="4">
    <source>
        <dbReference type="ARBA" id="ARBA00022989"/>
    </source>
</evidence>
<organism evidence="9">
    <name type="scientific">Micromonas pusilla</name>
    <name type="common">Picoplanktonic green alga</name>
    <name type="synonym">Chromulina pusilla</name>
    <dbReference type="NCBI Taxonomy" id="38833"/>
    <lineage>
        <taxon>Eukaryota</taxon>
        <taxon>Viridiplantae</taxon>
        <taxon>Chlorophyta</taxon>
        <taxon>Mamiellophyceae</taxon>
        <taxon>Mamiellales</taxon>
        <taxon>Mamiellaceae</taxon>
        <taxon>Micromonas</taxon>
    </lineage>
</organism>
<dbReference type="PROSITE" id="PS50850">
    <property type="entry name" value="MFS"/>
    <property type="match status" value="1"/>
</dbReference>
<name>A0A7S0CND3_MICPS</name>
<feature type="transmembrane region" description="Helical" evidence="7">
    <location>
        <begin position="421"/>
        <end position="448"/>
    </location>
</feature>
<dbReference type="GO" id="GO:0016020">
    <property type="term" value="C:membrane"/>
    <property type="evidence" value="ECO:0007669"/>
    <property type="project" value="UniProtKB-SubCell"/>
</dbReference>
<feature type="transmembrane region" description="Helical" evidence="7">
    <location>
        <begin position="533"/>
        <end position="551"/>
    </location>
</feature>
<dbReference type="PRINTS" id="PR01035">
    <property type="entry name" value="TCRTETA"/>
</dbReference>
<evidence type="ECO:0000256" key="1">
    <source>
        <dbReference type="ARBA" id="ARBA00004141"/>
    </source>
</evidence>
<evidence type="ECO:0000313" key="9">
    <source>
        <dbReference type="EMBL" id="CAD8429146.1"/>
    </source>
</evidence>
<dbReference type="Pfam" id="PF07690">
    <property type="entry name" value="MFS_1"/>
    <property type="match status" value="1"/>
</dbReference>
<proteinExistence type="predicted"/>
<dbReference type="EMBL" id="HBEN01000281">
    <property type="protein sequence ID" value="CAD8429146.1"/>
    <property type="molecule type" value="Transcribed_RNA"/>
</dbReference>
<keyword evidence="3 7" id="KW-0812">Transmembrane</keyword>
<evidence type="ECO:0000256" key="2">
    <source>
        <dbReference type="ARBA" id="ARBA00022448"/>
    </source>
</evidence>
<feature type="transmembrane region" description="Helical" evidence="7">
    <location>
        <begin position="21"/>
        <end position="44"/>
    </location>
</feature>
<feature type="region of interest" description="Disordered" evidence="6">
    <location>
        <begin position="585"/>
        <end position="606"/>
    </location>
</feature>
<evidence type="ECO:0000259" key="8">
    <source>
        <dbReference type="PROSITE" id="PS50850"/>
    </source>
</evidence>
<gene>
    <name evidence="9" type="ORF">MSP1401_LOCUS238</name>
</gene>
<keyword evidence="2" id="KW-0813">Transport</keyword>
<comment type="subcellular location">
    <subcellularLocation>
        <location evidence="1">Membrane</location>
        <topology evidence="1">Multi-pass membrane protein</topology>
    </subcellularLocation>
</comment>
<dbReference type="Gene3D" id="1.20.1250.20">
    <property type="entry name" value="MFS general substrate transporter like domains"/>
    <property type="match status" value="2"/>
</dbReference>